<dbReference type="Proteomes" id="UP000595362">
    <property type="component" value="Chromosome"/>
</dbReference>
<dbReference type="Gene3D" id="3.10.180.10">
    <property type="entry name" value="2,3-Dihydroxybiphenyl 1,2-Dioxygenase, domain 1"/>
    <property type="match status" value="1"/>
</dbReference>
<dbReference type="InterPro" id="IPR029068">
    <property type="entry name" value="Glyas_Bleomycin-R_OHBP_Dase"/>
</dbReference>
<proteinExistence type="predicted"/>
<protein>
    <submittedName>
        <fullName evidence="2">VOC family protein</fullName>
    </submittedName>
</protein>
<dbReference type="CDD" id="cd07251">
    <property type="entry name" value="VOC_like"/>
    <property type="match status" value="1"/>
</dbReference>
<dbReference type="Pfam" id="PF00903">
    <property type="entry name" value="Glyoxalase"/>
    <property type="match status" value="1"/>
</dbReference>
<gene>
    <name evidence="2" type="ORF">HYS17_05635</name>
</gene>
<evidence type="ECO:0000259" key="1">
    <source>
        <dbReference type="PROSITE" id="PS51819"/>
    </source>
</evidence>
<dbReference type="EMBL" id="CP066681">
    <property type="protein sequence ID" value="QQG37242.1"/>
    <property type="molecule type" value="Genomic_DNA"/>
</dbReference>
<dbReference type="PANTHER" id="PTHR36503">
    <property type="entry name" value="BLR2520 PROTEIN"/>
    <property type="match status" value="1"/>
</dbReference>
<reference evidence="2 3" key="1">
    <citation type="submission" date="2020-07" db="EMBL/GenBank/DDBJ databases">
        <title>Huge and variable diversity of episymbiotic CPR bacteria and DPANN archaea in groundwater ecosystems.</title>
        <authorList>
            <person name="He C.Y."/>
            <person name="Keren R."/>
            <person name="Whittaker M."/>
            <person name="Farag I.F."/>
            <person name="Doudna J."/>
            <person name="Cate J.H.D."/>
            <person name="Banfield J.F."/>
        </authorList>
    </citation>
    <scope>NUCLEOTIDE SEQUENCE [LARGE SCALE GENOMIC DNA]</scope>
    <source>
        <strain evidence="2">NC_groundwater_70_Ag_B-0.1um_54_66</strain>
    </source>
</reference>
<evidence type="ECO:0000313" key="3">
    <source>
        <dbReference type="Proteomes" id="UP000595362"/>
    </source>
</evidence>
<dbReference type="InterPro" id="IPR037523">
    <property type="entry name" value="VOC_core"/>
</dbReference>
<dbReference type="PROSITE" id="PS51819">
    <property type="entry name" value="VOC"/>
    <property type="match status" value="1"/>
</dbReference>
<name>A0A7T5R497_9BACT</name>
<accession>A0A7T5R497</accession>
<dbReference type="PANTHER" id="PTHR36503:SF1">
    <property type="entry name" value="BLR2520 PROTEIN"/>
    <property type="match status" value="1"/>
</dbReference>
<organism evidence="2 3">
    <name type="scientific">Micavibrio aeruginosavorus</name>
    <dbReference type="NCBI Taxonomy" id="349221"/>
    <lineage>
        <taxon>Bacteria</taxon>
        <taxon>Pseudomonadati</taxon>
        <taxon>Bdellovibrionota</taxon>
        <taxon>Bdellovibrionia</taxon>
        <taxon>Bdellovibrionales</taxon>
        <taxon>Pseudobdellovibrionaceae</taxon>
        <taxon>Micavibrio</taxon>
    </lineage>
</organism>
<dbReference type="SUPFAM" id="SSF54593">
    <property type="entry name" value="Glyoxalase/Bleomycin resistance protein/Dihydroxybiphenyl dioxygenase"/>
    <property type="match status" value="1"/>
</dbReference>
<dbReference type="InterPro" id="IPR004360">
    <property type="entry name" value="Glyas_Fos-R_dOase_dom"/>
</dbReference>
<dbReference type="AlphaFoldDB" id="A0A7T5R497"/>
<feature type="domain" description="VOC" evidence="1">
    <location>
        <begin position="4"/>
        <end position="128"/>
    </location>
</feature>
<evidence type="ECO:0000313" key="2">
    <source>
        <dbReference type="EMBL" id="QQG37242.1"/>
    </source>
</evidence>
<sequence>MEPRVSLITIGVKDMKRARSFYDALGWRAASGKEREADIVCYDLPGMALALHPWEMLAADANVPMERSGYSAITLAHNVRSAAEVDKTLDLARKAGGRIVKPAAQTHWGGYSGYFADPDGQLWEIAYNPFSPLGPEGQFQWNGA</sequence>